<accession>A0A850ND34</accession>
<sequence>METLSDEMIMQKVSEGNLDLLKVLFDRHHRHVYNFLYKMSGDKMLAEDLTQDVFYKLIKYRNSYNNGSFLSWMFTIARNSLKTHYTRNHKTHDDIEVLAYKAVEEEENDMSENNAHLQYALNQLDPYDRELVILNRYKEIKYDELAEIFGSTPGAVKTRVCRILKKLKNIYLESI</sequence>
<feature type="domain" description="RNA polymerase sigma-70 region 2" evidence="6">
    <location>
        <begin position="24"/>
        <end position="90"/>
    </location>
</feature>
<dbReference type="InterPro" id="IPR036388">
    <property type="entry name" value="WH-like_DNA-bd_sf"/>
</dbReference>
<evidence type="ECO:0000256" key="1">
    <source>
        <dbReference type="ARBA" id="ARBA00010641"/>
    </source>
</evidence>
<dbReference type="EMBL" id="WYET01000001">
    <property type="protein sequence ID" value="NVN16850.1"/>
    <property type="molecule type" value="Genomic_DNA"/>
</dbReference>
<dbReference type="GO" id="GO:0006352">
    <property type="term" value="P:DNA-templated transcription initiation"/>
    <property type="evidence" value="ECO:0007669"/>
    <property type="project" value="InterPro"/>
</dbReference>
<dbReference type="Gene3D" id="1.10.10.10">
    <property type="entry name" value="Winged helix-like DNA-binding domain superfamily/Winged helix DNA-binding domain"/>
    <property type="match status" value="1"/>
</dbReference>
<proteinExistence type="inferred from homology"/>
<dbReference type="Pfam" id="PF04542">
    <property type="entry name" value="Sigma70_r2"/>
    <property type="match status" value="1"/>
</dbReference>
<evidence type="ECO:0000313" key="9">
    <source>
        <dbReference type="Proteomes" id="UP000558089"/>
    </source>
</evidence>
<dbReference type="Proteomes" id="UP000558089">
    <property type="component" value="Unassembled WGS sequence"/>
</dbReference>
<name>A0A850ND34_9FLAO</name>
<keyword evidence="2" id="KW-0805">Transcription regulation</keyword>
<gene>
    <name evidence="8" type="ORF">GUA46_00745</name>
</gene>
<evidence type="ECO:0000313" key="8">
    <source>
        <dbReference type="EMBL" id="NVN16850.1"/>
    </source>
</evidence>
<dbReference type="InterPro" id="IPR039425">
    <property type="entry name" value="RNA_pol_sigma-70-like"/>
</dbReference>
<keyword evidence="9" id="KW-1185">Reference proteome</keyword>
<dbReference type="PANTHER" id="PTHR43133:SF8">
    <property type="entry name" value="RNA POLYMERASE SIGMA FACTOR HI_1459-RELATED"/>
    <property type="match status" value="1"/>
</dbReference>
<evidence type="ECO:0000259" key="7">
    <source>
        <dbReference type="Pfam" id="PF08281"/>
    </source>
</evidence>
<evidence type="ECO:0000259" key="6">
    <source>
        <dbReference type="Pfam" id="PF04542"/>
    </source>
</evidence>
<protein>
    <submittedName>
        <fullName evidence="8">Sigma-70 family RNA polymerase sigma factor</fullName>
    </submittedName>
</protein>
<dbReference type="SUPFAM" id="SSF88946">
    <property type="entry name" value="Sigma2 domain of RNA polymerase sigma factors"/>
    <property type="match status" value="1"/>
</dbReference>
<comment type="caution">
    <text evidence="8">The sequence shown here is derived from an EMBL/GenBank/DDBJ whole genome shotgun (WGS) entry which is preliminary data.</text>
</comment>
<dbReference type="SUPFAM" id="SSF88659">
    <property type="entry name" value="Sigma3 and sigma4 domains of RNA polymerase sigma factors"/>
    <property type="match status" value="1"/>
</dbReference>
<evidence type="ECO:0000256" key="3">
    <source>
        <dbReference type="ARBA" id="ARBA00023082"/>
    </source>
</evidence>
<dbReference type="InterPro" id="IPR014284">
    <property type="entry name" value="RNA_pol_sigma-70_dom"/>
</dbReference>
<comment type="similarity">
    <text evidence="1">Belongs to the sigma-70 factor family. ECF subfamily.</text>
</comment>
<dbReference type="InterPro" id="IPR007627">
    <property type="entry name" value="RNA_pol_sigma70_r2"/>
</dbReference>
<dbReference type="RefSeq" id="WP_176618903.1">
    <property type="nucleotide sequence ID" value="NZ_WYET01000001.1"/>
</dbReference>
<evidence type="ECO:0000256" key="2">
    <source>
        <dbReference type="ARBA" id="ARBA00023015"/>
    </source>
</evidence>
<keyword evidence="4" id="KW-0238">DNA-binding</keyword>
<dbReference type="NCBIfam" id="TIGR02937">
    <property type="entry name" value="sigma70-ECF"/>
    <property type="match status" value="1"/>
</dbReference>
<dbReference type="InterPro" id="IPR013249">
    <property type="entry name" value="RNA_pol_sigma70_r4_t2"/>
</dbReference>
<dbReference type="InterPro" id="IPR013324">
    <property type="entry name" value="RNA_pol_sigma_r3/r4-like"/>
</dbReference>
<dbReference type="Gene3D" id="1.10.1740.10">
    <property type="match status" value="1"/>
</dbReference>
<dbReference type="GO" id="GO:0016987">
    <property type="term" value="F:sigma factor activity"/>
    <property type="evidence" value="ECO:0007669"/>
    <property type="project" value="UniProtKB-KW"/>
</dbReference>
<dbReference type="GO" id="GO:0003677">
    <property type="term" value="F:DNA binding"/>
    <property type="evidence" value="ECO:0007669"/>
    <property type="project" value="UniProtKB-KW"/>
</dbReference>
<reference evidence="8 9" key="1">
    <citation type="submission" date="2020-01" db="EMBL/GenBank/DDBJ databases">
        <title>Draft Genome Analysis of Muricauda sp. HICW Isolated from coastal seawater of PR China.</title>
        <authorList>
            <person name="Chen M.-X."/>
        </authorList>
    </citation>
    <scope>NUCLEOTIDE SEQUENCE [LARGE SCALE GENOMIC DNA]</scope>
    <source>
        <strain evidence="8 9">HICW</strain>
    </source>
</reference>
<evidence type="ECO:0000256" key="5">
    <source>
        <dbReference type="ARBA" id="ARBA00023163"/>
    </source>
</evidence>
<organism evidence="8 9">
    <name type="scientific">Flagellimonas chongwuensis</name>
    <dbReference type="NCBI Taxonomy" id="2697365"/>
    <lineage>
        <taxon>Bacteria</taxon>
        <taxon>Pseudomonadati</taxon>
        <taxon>Bacteroidota</taxon>
        <taxon>Flavobacteriia</taxon>
        <taxon>Flavobacteriales</taxon>
        <taxon>Flavobacteriaceae</taxon>
        <taxon>Flagellimonas</taxon>
    </lineage>
</organism>
<feature type="domain" description="RNA polymerase sigma factor 70 region 4 type 2" evidence="7">
    <location>
        <begin position="117"/>
        <end position="167"/>
    </location>
</feature>
<dbReference type="Pfam" id="PF08281">
    <property type="entry name" value="Sigma70_r4_2"/>
    <property type="match status" value="1"/>
</dbReference>
<dbReference type="AlphaFoldDB" id="A0A850ND34"/>
<keyword evidence="5" id="KW-0804">Transcription</keyword>
<dbReference type="CDD" id="cd06171">
    <property type="entry name" value="Sigma70_r4"/>
    <property type="match status" value="1"/>
</dbReference>
<dbReference type="PANTHER" id="PTHR43133">
    <property type="entry name" value="RNA POLYMERASE ECF-TYPE SIGMA FACTO"/>
    <property type="match status" value="1"/>
</dbReference>
<evidence type="ECO:0000256" key="4">
    <source>
        <dbReference type="ARBA" id="ARBA00023125"/>
    </source>
</evidence>
<dbReference type="InterPro" id="IPR013325">
    <property type="entry name" value="RNA_pol_sigma_r2"/>
</dbReference>
<keyword evidence="3" id="KW-0731">Sigma factor</keyword>